<keyword evidence="1" id="KW-0677">Repeat</keyword>
<gene>
    <name evidence="3" type="ORF">LB359_15155</name>
</gene>
<dbReference type="Pfam" id="PF01468">
    <property type="entry name" value="GA"/>
    <property type="match status" value="1"/>
</dbReference>
<evidence type="ECO:0000256" key="1">
    <source>
        <dbReference type="ARBA" id="ARBA00022737"/>
    </source>
</evidence>
<reference evidence="3" key="1">
    <citation type="journal article" date="2021" name="Front Med (Lausanne)">
        <title>The Prevalence and Determinants of Fusidic Acid Resistance Among Methicillin-Resistant Staphylococcus aureus Clinical Isolates in China.</title>
        <authorList>
            <person name="Zhao H."/>
            <person name="Wang X."/>
            <person name="Wang B."/>
            <person name="Xu Y."/>
            <person name="Rao L."/>
            <person name="Wan B."/>
            <person name="Guo Y."/>
            <person name="Wu X."/>
            <person name="Yu J."/>
            <person name="Chen L."/>
            <person name="Li M."/>
            <person name="Yu F."/>
        </authorList>
    </citation>
    <scope>NUCLEOTIDE SEQUENCE</scope>
    <source>
        <strain evidence="3">NC-4</strain>
    </source>
</reference>
<feature type="domain" description="Protein G-related albumin-binding (GA) module" evidence="2">
    <location>
        <begin position="95"/>
        <end position="120"/>
    </location>
</feature>
<dbReference type="PANTHER" id="PTHR33150:SF1">
    <property type="entry name" value="EXTRACELLULAR MATRIX-BINDING PROTEIN EBH"/>
    <property type="match status" value="1"/>
</dbReference>
<dbReference type="SUPFAM" id="SSF46997">
    <property type="entry name" value="Bacterial immunoglobulin/albumin-binding domains"/>
    <property type="match status" value="2"/>
</dbReference>
<dbReference type="EMBL" id="JAIUEN010000220">
    <property type="protein sequence ID" value="MCE3363601.1"/>
    <property type="molecule type" value="Genomic_DNA"/>
</dbReference>
<dbReference type="Gene3D" id="1.20.5.420">
    <property type="entry name" value="Immunoglobulin FC, subunit C"/>
    <property type="match status" value="2"/>
</dbReference>
<accession>A0AAW4YAU5</accession>
<organism evidence="3 4">
    <name type="scientific">Staphylococcus aureus</name>
    <dbReference type="NCBI Taxonomy" id="1280"/>
    <lineage>
        <taxon>Bacteria</taxon>
        <taxon>Bacillati</taxon>
        <taxon>Bacillota</taxon>
        <taxon>Bacilli</taxon>
        <taxon>Bacillales</taxon>
        <taxon>Staphylococcaceae</taxon>
        <taxon>Staphylococcus</taxon>
    </lineage>
</organism>
<dbReference type="InterPro" id="IPR009063">
    <property type="entry name" value="Ig/albumin-bd_sf"/>
</dbReference>
<reference evidence="3" key="2">
    <citation type="submission" date="2023-08" db="EMBL/GenBank/DDBJ databases">
        <authorList>
            <person name="Zhao H."/>
            <person name="Wang X."/>
        </authorList>
    </citation>
    <scope>NUCLEOTIDE SEQUENCE</scope>
    <source>
        <strain evidence="3">NC-4</strain>
    </source>
</reference>
<dbReference type="AlphaFoldDB" id="A0AAW4YAU5"/>
<dbReference type="InterPro" id="IPR051197">
    <property type="entry name" value="ECM-binding_protein"/>
</dbReference>
<evidence type="ECO:0000259" key="2">
    <source>
        <dbReference type="Pfam" id="PF01468"/>
    </source>
</evidence>
<evidence type="ECO:0000313" key="4">
    <source>
        <dbReference type="Proteomes" id="UP001200271"/>
    </source>
</evidence>
<protein>
    <recommendedName>
        <fullName evidence="2">Protein G-related albumin-binding (GA) module domain-containing protein</fullName>
    </recommendedName>
</protein>
<dbReference type="InterPro" id="IPR002988">
    <property type="entry name" value="GA_module"/>
</dbReference>
<dbReference type="PANTHER" id="PTHR33150">
    <property type="entry name" value="EXTRACELLULAR MATRIX-BINDING PROTEIN EBH"/>
    <property type="match status" value="1"/>
</dbReference>
<dbReference type="Pfam" id="PF07554">
    <property type="entry name" value="FIVAR"/>
    <property type="match status" value="1"/>
</dbReference>
<dbReference type="Proteomes" id="UP001200271">
    <property type="component" value="Unassembled WGS sequence"/>
</dbReference>
<proteinExistence type="predicted"/>
<sequence>IDQATTVSGVEAVSNTGTQLNTAMANLQNGINDKTNTLASENYHDADSDKKTAYTQAVTNAENILNKNNGSNLDKAAVESALSQVTNAKGALNGNHNLEQAKSNANTTINGLQHLTTAQK</sequence>
<feature type="non-terminal residue" evidence="3">
    <location>
        <position position="1"/>
    </location>
</feature>
<feature type="non-terminal residue" evidence="3">
    <location>
        <position position="120"/>
    </location>
</feature>
<comment type="caution">
    <text evidence="3">The sequence shown here is derived from an EMBL/GenBank/DDBJ whole genome shotgun (WGS) entry which is preliminary data.</text>
</comment>
<evidence type="ECO:0000313" key="3">
    <source>
        <dbReference type="EMBL" id="MCE3363601.1"/>
    </source>
</evidence>
<name>A0AAW4YAU5_STAAU</name>